<proteinExistence type="inferred from homology"/>
<keyword evidence="7" id="KW-1185">Reference proteome</keyword>
<dbReference type="GO" id="GO:0046872">
    <property type="term" value="F:metal ion binding"/>
    <property type="evidence" value="ECO:0007669"/>
    <property type="project" value="UniProtKB-KW"/>
</dbReference>
<dbReference type="PROSITE" id="PS00523">
    <property type="entry name" value="SULFATASE_1"/>
    <property type="match status" value="1"/>
</dbReference>
<reference evidence="6 7" key="1">
    <citation type="submission" date="2020-07" db="EMBL/GenBank/DDBJ databases">
        <authorList>
            <person name="Feng X."/>
        </authorList>
    </citation>
    <scope>NUCLEOTIDE SEQUENCE [LARGE SCALE GENOMIC DNA]</scope>
    <source>
        <strain evidence="6 7">JCM23202</strain>
    </source>
</reference>
<dbReference type="RefSeq" id="WP_185660934.1">
    <property type="nucleotide sequence ID" value="NZ_CAWPOO010000012.1"/>
</dbReference>
<gene>
    <name evidence="6" type="ORF">H5P27_13540</name>
</gene>
<dbReference type="SUPFAM" id="SSF53649">
    <property type="entry name" value="Alkaline phosphatase-like"/>
    <property type="match status" value="1"/>
</dbReference>
<dbReference type="InterPro" id="IPR000917">
    <property type="entry name" value="Sulfatase_N"/>
</dbReference>
<keyword evidence="4" id="KW-0106">Calcium</keyword>
<keyword evidence="3 6" id="KW-0378">Hydrolase</keyword>
<evidence type="ECO:0000313" key="6">
    <source>
        <dbReference type="EMBL" id="MBC2607071.1"/>
    </source>
</evidence>
<dbReference type="PANTHER" id="PTHR42693">
    <property type="entry name" value="ARYLSULFATASE FAMILY MEMBER"/>
    <property type="match status" value="1"/>
</dbReference>
<dbReference type="AlphaFoldDB" id="A0A7X1E982"/>
<evidence type="ECO:0000313" key="7">
    <source>
        <dbReference type="Proteomes" id="UP000526501"/>
    </source>
</evidence>
<evidence type="ECO:0000256" key="3">
    <source>
        <dbReference type="ARBA" id="ARBA00022801"/>
    </source>
</evidence>
<dbReference type="InterPro" id="IPR050738">
    <property type="entry name" value="Sulfatase"/>
</dbReference>
<dbReference type="InterPro" id="IPR024607">
    <property type="entry name" value="Sulfatase_CS"/>
</dbReference>
<feature type="domain" description="Sulfatase N-terminal" evidence="5">
    <location>
        <begin position="4"/>
        <end position="346"/>
    </location>
</feature>
<evidence type="ECO:0000256" key="2">
    <source>
        <dbReference type="ARBA" id="ARBA00022723"/>
    </source>
</evidence>
<dbReference type="Pfam" id="PF00884">
    <property type="entry name" value="Sulfatase"/>
    <property type="match status" value="1"/>
</dbReference>
<protein>
    <submittedName>
        <fullName evidence="6">Sulfatase-like hydrolase/transferase</fullName>
    </submittedName>
</protein>
<comment type="caution">
    <text evidence="6">The sequence shown here is derived from an EMBL/GenBank/DDBJ whole genome shotgun (WGS) entry which is preliminary data.</text>
</comment>
<dbReference type="Gene3D" id="3.40.720.10">
    <property type="entry name" value="Alkaline Phosphatase, subunit A"/>
    <property type="match status" value="1"/>
</dbReference>
<evidence type="ECO:0000256" key="4">
    <source>
        <dbReference type="ARBA" id="ARBA00022837"/>
    </source>
</evidence>
<evidence type="ECO:0000259" key="5">
    <source>
        <dbReference type="Pfam" id="PF00884"/>
    </source>
</evidence>
<dbReference type="EMBL" id="JACHVC010000012">
    <property type="protein sequence ID" value="MBC2607071.1"/>
    <property type="molecule type" value="Genomic_DNA"/>
</dbReference>
<keyword evidence="2" id="KW-0479">Metal-binding</keyword>
<dbReference type="GO" id="GO:0016740">
    <property type="term" value="F:transferase activity"/>
    <property type="evidence" value="ECO:0007669"/>
    <property type="project" value="UniProtKB-KW"/>
</dbReference>
<accession>A0A7X1E982</accession>
<keyword evidence="6" id="KW-0808">Transferase</keyword>
<dbReference type="PANTHER" id="PTHR42693:SF53">
    <property type="entry name" value="ENDO-4-O-SULFATASE"/>
    <property type="match status" value="1"/>
</dbReference>
<comment type="similarity">
    <text evidence="1">Belongs to the sulfatase family.</text>
</comment>
<organism evidence="6 7">
    <name type="scientific">Pelagicoccus albus</name>
    <dbReference type="NCBI Taxonomy" id="415222"/>
    <lineage>
        <taxon>Bacteria</taxon>
        <taxon>Pseudomonadati</taxon>
        <taxon>Verrucomicrobiota</taxon>
        <taxon>Opitutia</taxon>
        <taxon>Puniceicoccales</taxon>
        <taxon>Pelagicoccaceae</taxon>
        <taxon>Pelagicoccus</taxon>
    </lineage>
</organism>
<evidence type="ECO:0000256" key="1">
    <source>
        <dbReference type="ARBA" id="ARBA00008779"/>
    </source>
</evidence>
<sequence length="461" mass="52095">MNPPNILLIHSDQHRYDCIGGHKLREGIHTPNLDQLAAEGATFSQAFATIPICTPARASLMTGAWPHQHGSFTITQAEVDRAARPEFPLLTELLSTEGYRVSWTGKYHGETTQPPGAGRLGVADYRAAWDYKAYRERLGIPELVRDNGYFGTADLDCPADRSPLAWQADQVIEQIQDSSKAPFFIRWDPPEPHLPCEPSQPYAEKYKDLDLDPWPSFGDTLEGKPEILQRQRRIWNIEGWDWEKFLPTVRLYHAIIEELDANIGRVLAKLEELGLSENTLVIYSTDHGDFCGGHGLMDKQFCMYDDILQVPLIARWPGKIPAGVSPSVFVSNSIDIAQSILSAAGIPAPDTFVGKDLLKLCTDPTYPSREYAFAQYFGTQTGLYSCRMIRDHRYKFVYHPTGTCHEFYDLETDPGELKNLIGNPEIGPHEKRLRQALWDTMIECKDRLASFWTEKEILGPT</sequence>
<dbReference type="InterPro" id="IPR017850">
    <property type="entry name" value="Alkaline_phosphatase_core_sf"/>
</dbReference>
<dbReference type="Proteomes" id="UP000526501">
    <property type="component" value="Unassembled WGS sequence"/>
</dbReference>
<name>A0A7X1E982_9BACT</name>
<dbReference type="GO" id="GO:0004065">
    <property type="term" value="F:arylsulfatase activity"/>
    <property type="evidence" value="ECO:0007669"/>
    <property type="project" value="TreeGrafter"/>
</dbReference>